<protein>
    <submittedName>
        <fullName evidence="6">Na(+)-dependent transporter</fullName>
    </submittedName>
</protein>
<evidence type="ECO:0000313" key="6">
    <source>
        <dbReference type="EMBL" id="PSW12772.1"/>
    </source>
</evidence>
<evidence type="ECO:0000256" key="4">
    <source>
        <dbReference type="ARBA" id="ARBA00023136"/>
    </source>
</evidence>
<keyword evidence="3 5" id="KW-1133">Transmembrane helix</keyword>
<dbReference type="Proteomes" id="UP000241346">
    <property type="component" value="Unassembled WGS sequence"/>
</dbReference>
<accession>A0A2T3NEJ5</accession>
<evidence type="ECO:0000256" key="2">
    <source>
        <dbReference type="ARBA" id="ARBA00022692"/>
    </source>
</evidence>
<reference evidence="6 7" key="1">
    <citation type="submission" date="2018-03" db="EMBL/GenBank/DDBJ databases">
        <title>Whole genome sequencing of Histamine producing bacteria.</title>
        <authorList>
            <person name="Butler K."/>
        </authorList>
    </citation>
    <scope>NUCLEOTIDE SEQUENCE [LARGE SCALE GENOMIC DNA]</scope>
    <source>
        <strain evidence="6 7">DSM 19138</strain>
    </source>
</reference>
<feature type="transmembrane region" description="Helical" evidence="5">
    <location>
        <begin position="255"/>
        <end position="274"/>
    </location>
</feature>
<sequence>MGQTMLTVALPIALAWMMYCVGLTLSLADFKRVGRYPIAVLAGLSAQLIGLPLIAFALIQLLGLPEVVAVGLWLLALAPGGASSNVITHLSGGNTALSISMTAVSSLIIPFSLPLLLPIVLSESQLVLPLKTAILQLVMVTLVPVSMGMLCHHIGRGKRFEIFAKWAGRSSIWVLMFTVAITLAANTKVFQQLFSSASIVAIALCLLGMALGVVVARLLRGGEQLTKTLAIEVGVQNAGTAIFVAVVQLKQPELALTPLLYGVLMNIPVAVMIYRHQRGRLRAFFAREPS</sequence>
<evidence type="ECO:0000256" key="1">
    <source>
        <dbReference type="ARBA" id="ARBA00004141"/>
    </source>
</evidence>
<feature type="transmembrane region" description="Helical" evidence="5">
    <location>
        <begin position="133"/>
        <end position="154"/>
    </location>
</feature>
<dbReference type="PANTHER" id="PTHR10361:SF24">
    <property type="entry name" value="P3 PROTEIN"/>
    <property type="match status" value="1"/>
</dbReference>
<proteinExistence type="predicted"/>
<dbReference type="InterPro" id="IPR002657">
    <property type="entry name" value="BilAc:Na_symport/Acr3"/>
</dbReference>
<dbReference type="Gene3D" id="1.20.1530.20">
    <property type="match status" value="1"/>
</dbReference>
<comment type="subcellular location">
    <subcellularLocation>
        <location evidence="1">Membrane</location>
        <topology evidence="1">Multi-pass membrane protein</topology>
    </subcellularLocation>
</comment>
<feature type="transmembrane region" description="Helical" evidence="5">
    <location>
        <begin position="197"/>
        <end position="216"/>
    </location>
</feature>
<gene>
    <name evidence="6" type="ORF">C9J01_13045</name>
</gene>
<feature type="transmembrane region" description="Helical" evidence="5">
    <location>
        <begin position="6"/>
        <end position="28"/>
    </location>
</feature>
<evidence type="ECO:0000313" key="7">
    <source>
        <dbReference type="Proteomes" id="UP000241346"/>
    </source>
</evidence>
<feature type="transmembrane region" description="Helical" evidence="5">
    <location>
        <begin position="166"/>
        <end position="185"/>
    </location>
</feature>
<dbReference type="GO" id="GO:0016020">
    <property type="term" value="C:membrane"/>
    <property type="evidence" value="ECO:0007669"/>
    <property type="project" value="UniProtKB-SubCell"/>
</dbReference>
<dbReference type="RefSeq" id="WP_107298592.1">
    <property type="nucleotide sequence ID" value="NZ_PYMB01000004.1"/>
</dbReference>
<feature type="transmembrane region" description="Helical" evidence="5">
    <location>
        <begin position="67"/>
        <end position="87"/>
    </location>
</feature>
<dbReference type="InterPro" id="IPR038770">
    <property type="entry name" value="Na+/solute_symporter_sf"/>
</dbReference>
<feature type="transmembrane region" description="Helical" evidence="5">
    <location>
        <begin position="40"/>
        <end position="61"/>
    </location>
</feature>
<evidence type="ECO:0000256" key="3">
    <source>
        <dbReference type="ARBA" id="ARBA00022989"/>
    </source>
</evidence>
<dbReference type="PANTHER" id="PTHR10361">
    <property type="entry name" value="SODIUM-BILE ACID COTRANSPORTER"/>
    <property type="match status" value="1"/>
</dbReference>
<evidence type="ECO:0000256" key="5">
    <source>
        <dbReference type="SAM" id="Phobius"/>
    </source>
</evidence>
<name>A0A2T3NEJ5_9GAMM</name>
<dbReference type="OrthoDB" id="9806785at2"/>
<feature type="transmembrane region" description="Helical" evidence="5">
    <location>
        <begin position="228"/>
        <end position="249"/>
    </location>
</feature>
<feature type="transmembrane region" description="Helical" evidence="5">
    <location>
        <begin position="99"/>
        <end position="121"/>
    </location>
</feature>
<dbReference type="Pfam" id="PF01758">
    <property type="entry name" value="SBF"/>
    <property type="match status" value="1"/>
</dbReference>
<comment type="caution">
    <text evidence="6">The sequence shown here is derived from an EMBL/GenBank/DDBJ whole genome shotgun (WGS) entry which is preliminary data.</text>
</comment>
<keyword evidence="2 5" id="KW-0812">Transmembrane</keyword>
<keyword evidence="4 5" id="KW-0472">Membrane</keyword>
<dbReference type="AlphaFoldDB" id="A0A2T3NEJ5"/>
<dbReference type="InterPro" id="IPR004710">
    <property type="entry name" value="Bilac:Na_transpt"/>
</dbReference>
<organism evidence="6 7">
    <name type="scientific">Photobacterium rosenbergii</name>
    <dbReference type="NCBI Taxonomy" id="294936"/>
    <lineage>
        <taxon>Bacteria</taxon>
        <taxon>Pseudomonadati</taxon>
        <taxon>Pseudomonadota</taxon>
        <taxon>Gammaproteobacteria</taxon>
        <taxon>Vibrionales</taxon>
        <taxon>Vibrionaceae</taxon>
        <taxon>Photobacterium</taxon>
    </lineage>
</organism>
<dbReference type="EMBL" id="PYMB01000004">
    <property type="protein sequence ID" value="PSW12772.1"/>
    <property type="molecule type" value="Genomic_DNA"/>
</dbReference>